<dbReference type="EMBL" id="QWGB01000005">
    <property type="protein sequence ID" value="RIJ23467.1"/>
    <property type="molecule type" value="Genomic_DNA"/>
</dbReference>
<proteinExistence type="predicted"/>
<comment type="caution">
    <text evidence="1">The sequence shown here is derived from an EMBL/GenBank/DDBJ whole genome shotgun (WGS) entry which is preliminary data.</text>
</comment>
<protein>
    <submittedName>
        <fullName evidence="1">Uncharacterized protein</fullName>
    </submittedName>
</protein>
<dbReference type="OrthoDB" id="7573431at2"/>
<dbReference type="AlphaFoldDB" id="A0A399R0Q3"/>
<accession>A0A399R0Q3</accession>
<evidence type="ECO:0000313" key="1">
    <source>
        <dbReference type="EMBL" id="RIJ23467.1"/>
    </source>
</evidence>
<organism evidence="1 2">
    <name type="scientific">Henriciella barbarensis</name>
    <dbReference type="NCBI Taxonomy" id="86342"/>
    <lineage>
        <taxon>Bacteria</taxon>
        <taxon>Pseudomonadati</taxon>
        <taxon>Pseudomonadota</taxon>
        <taxon>Alphaproteobacteria</taxon>
        <taxon>Hyphomonadales</taxon>
        <taxon>Hyphomonadaceae</taxon>
        <taxon>Henriciella</taxon>
    </lineage>
</organism>
<dbReference type="Proteomes" id="UP000265431">
    <property type="component" value="Unassembled WGS sequence"/>
</dbReference>
<gene>
    <name evidence="1" type="ORF">D1224_04165</name>
</gene>
<reference evidence="1 2" key="1">
    <citation type="submission" date="2018-08" db="EMBL/GenBank/DDBJ databases">
        <title>Henriciella mobilis sp. nov., isolated from seawater.</title>
        <authorList>
            <person name="Cheng H."/>
            <person name="Wu Y.-H."/>
            <person name="Xu X.-W."/>
            <person name="Guo L.-L."/>
        </authorList>
    </citation>
    <scope>NUCLEOTIDE SEQUENCE [LARGE SCALE GENOMIC DNA]</scope>
    <source>
        <strain evidence="1 2">CCUG66934</strain>
    </source>
</reference>
<keyword evidence="2" id="KW-1185">Reference proteome</keyword>
<name>A0A399R0Q3_9PROT</name>
<evidence type="ECO:0000313" key="2">
    <source>
        <dbReference type="Proteomes" id="UP000265431"/>
    </source>
</evidence>
<sequence>MTVLEQVAGRIRTIKPNPICDDCLAAEIQLSVRQHANHKTRELAENPGFRREQSHCSRCGSLKKCIRATN</sequence>